<dbReference type="Gene3D" id="1.10.3210.10">
    <property type="entry name" value="Hypothetical protein af1432"/>
    <property type="match status" value="1"/>
</dbReference>
<reference evidence="3 4" key="1">
    <citation type="submission" date="2024-04" db="EMBL/GenBank/DDBJ databases">
        <title>Dissimilatory iodate-reducing microorganisms contribute to the enrichment of iodine in groundwater.</title>
        <authorList>
            <person name="Jiang Z."/>
        </authorList>
    </citation>
    <scope>NUCLEOTIDE SEQUENCE [LARGE SCALE GENOMIC DNA]</scope>
    <source>
        <strain evidence="3 4">NCP973</strain>
    </source>
</reference>
<evidence type="ECO:0000313" key="3">
    <source>
        <dbReference type="EMBL" id="WZJ22202.1"/>
    </source>
</evidence>
<dbReference type="InterPro" id="IPR037522">
    <property type="entry name" value="HD_GYP_dom"/>
</dbReference>
<dbReference type="EMBL" id="CP151406">
    <property type="protein sequence ID" value="WZJ22202.1"/>
    <property type="molecule type" value="Genomic_DNA"/>
</dbReference>
<evidence type="ECO:0000256" key="1">
    <source>
        <dbReference type="SAM" id="MobiDB-lite"/>
    </source>
</evidence>
<dbReference type="PANTHER" id="PTHR43155:SF2">
    <property type="entry name" value="CYCLIC DI-GMP PHOSPHODIESTERASE PA4108"/>
    <property type="match status" value="1"/>
</dbReference>
<dbReference type="InterPro" id="IPR003607">
    <property type="entry name" value="HD/PDEase_dom"/>
</dbReference>
<gene>
    <name evidence="3" type="ORF">AADV58_03350</name>
</gene>
<keyword evidence="4" id="KW-1185">Reference proteome</keyword>
<dbReference type="Pfam" id="PF11871">
    <property type="entry name" value="DUF3391"/>
    <property type="match status" value="1"/>
</dbReference>
<dbReference type="Proteomes" id="UP001479520">
    <property type="component" value="Chromosome"/>
</dbReference>
<evidence type="ECO:0000313" key="4">
    <source>
        <dbReference type="Proteomes" id="UP001479520"/>
    </source>
</evidence>
<feature type="domain" description="HD-GYP" evidence="2">
    <location>
        <begin position="173"/>
        <end position="367"/>
    </location>
</feature>
<dbReference type="RefSeq" id="WP_341744083.1">
    <property type="nucleotide sequence ID" value="NZ_CP151406.1"/>
</dbReference>
<feature type="region of interest" description="Disordered" evidence="1">
    <location>
        <begin position="73"/>
        <end position="100"/>
    </location>
</feature>
<dbReference type="InterPro" id="IPR021812">
    <property type="entry name" value="DUF3391"/>
</dbReference>
<sequence>MEIIPVAELKIGMFIVEPDCPWTDFPFALQGFIISSPDQVDLFRQKCRFVQIDRTRSLNEHYAAPKSRLDRPLKSAPLVQKPAEEEQSAARRRPLFSAEQVERQQRRRRFLDFLHGQEGDAHVQSLSRELSYVEPRYDALLQSLQKTFQHVTAEKHFDFANVREGVRDVAGSLQRNPDAVMWLLRLKSLDDYSFDHAMDVTVHALLLGGHIGWRGQRLLELGIAGLLQDVGKTQVPPELLAKTDALNDEERHLIQSHVASSLEILMQQVNLPAEVLQIVSRHHERWDGSGYPQGLALEKIGLAAEIAGLVDSFCAMLRNKPYRDAIGHQQALEELFKLRDRQFNPVLMEQFVQCVGLYPVGTLVELNSGDVGVVIQQNRVQRSRPRILLMLDADKVPVRSYQVIDLRDPERTSVRIVRALPNDAYGLSAHDYYLG</sequence>
<dbReference type="PANTHER" id="PTHR43155">
    <property type="entry name" value="CYCLIC DI-GMP PHOSPHODIESTERASE PA4108-RELATED"/>
    <property type="match status" value="1"/>
</dbReference>
<name>A0ABZ2XJZ2_9RHOO</name>
<dbReference type="Pfam" id="PF13487">
    <property type="entry name" value="HD_5"/>
    <property type="match status" value="1"/>
</dbReference>
<accession>A0ABZ2XJZ2</accession>
<dbReference type="CDD" id="cd00077">
    <property type="entry name" value="HDc"/>
    <property type="match status" value="1"/>
</dbReference>
<dbReference type="PROSITE" id="PS51832">
    <property type="entry name" value="HD_GYP"/>
    <property type="match status" value="1"/>
</dbReference>
<dbReference type="SUPFAM" id="SSF109604">
    <property type="entry name" value="HD-domain/PDEase-like"/>
    <property type="match status" value="1"/>
</dbReference>
<organism evidence="3 4">
    <name type="scientific">Azonexus hydrophilus</name>
    <dbReference type="NCBI Taxonomy" id="418702"/>
    <lineage>
        <taxon>Bacteria</taxon>
        <taxon>Pseudomonadati</taxon>
        <taxon>Pseudomonadota</taxon>
        <taxon>Betaproteobacteria</taxon>
        <taxon>Rhodocyclales</taxon>
        <taxon>Azonexaceae</taxon>
        <taxon>Azonexus</taxon>
    </lineage>
</organism>
<evidence type="ECO:0000259" key="2">
    <source>
        <dbReference type="PROSITE" id="PS51832"/>
    </source>
</evidence>
<protein>
    <submittedName>
        <fullName evidence="3">HD-GYP domain-containing protein</fullName>
    </submittedName>
</protein>
<proteinExistence type="predicted"/>